<accession>A0A9N9G9D0</accession>
<evidence type="ECO:0000256" key="1">
    <source>
        <dbReference type="ARBA" id="ARBA00023125"/>
    </source>
</evidence>
<comment type="caution">
    <text evidence="3">The sequence shown here is derived from an EMBL/GenBank/DDBJ whole genome shotgun (WGS) entry which is preliminary data.</text>
</comment>
<dbReference type="GO" id="GO:0006310">
    <property type="term" value="P:DNA recombination"/>
    <property type="evidence" value="ECO:0007669"/>
    <property type="project" value="UniProtKB-KW"/>
</dbReference>
<keyword evidence="4" id="KW-1185">Reference proteome</keyword>
<evidence type="ECO:0000259" key="2">
    <source>
        <dbReference type="Pfam" id="PF07282"/>
    </source>
</evidence>
<evidence type="ECO:0000313" key="4">
    <source>
        <dbReference type="Proteomes" id="UP000789831"/>
    </source>
</evidence>
<dbReference type="InterPro" id="IPR010095">
    <property type="entry name" value="Cas12f1-like_TNB"/>
</dbReference>
<dbReference type="EMBL" id="CAJVPL010001862">
    <property type="protein sequence ID" value="CAG8590467.1"/>
    <property type="molecule type" value="Genomic_DNA"/>
</dbReference>
<organism evidence="3 4">
    <name type="scientific">Ambispora gerdemannii</name>
    <dbReference type="NCBI Taxonomy" id="144530"/>
    <lineage>
        <taxon>Eukaryota</taxon>
        <taxon>Fungi</taxon>
        <taxon>Fungi incertae sedis</taxon>
        <taxon>Mucoromycota</taxon>
        <taxon>Glomeromycotina</taxon>
        <taxon>Glomeromycetes</taxon>
        <taxon>Archaeosporales</taxon>
        <taxon>Ambisporaceae</taxon>
        <taxon>Ambispora</taxon>
    </lineage>
</organism>
<keyword evidence="1" id="KW-0238">DNA-binding</keyword>
<dbReference type="Proteomes" id="UP000789831">
    <property type="component" value="Unassembled WGS sequence"/>
</dbReference>
<gene>
    <name evidence="3" type="ORF">AGERDE_LOCUS8580</name>
</gene>
<sequence>MRKRAVRILAIKHEKVANQRKDLAHKLSRELVKKYDLIAHEKLQVKNMVKNKLAETGKRVVEVEARNTSQICSNCGELKEPKLKLSQRVFKCSNGDYKDNRDVNAARNILKRAELRINGSDFDKSRQELGTSLPGAVSLEAL</sequence>
<dbReference type="AlphaFoldDB" id="A0A9N9G9D0"/>
<dbReference type="GO" id="GO:0032196">
    <property type="term" value="P:transposition"/>
    <property type="evidence" value="ECO:0007669"/>
    <property type="project" value="UniProtKB-KW"/>
</dbReference>
<protein>
    <submittedName>
        <fullName evidence="3">2760_t:CDS:1</fullName>
    </submittedName>
</protein>
<proteinExistence type="predicted"/>
<dbReference type="OrthoDB" id="2407965at2759"/>
<feature type="domain" description="Cas12f1-like TNB" evidence="2">
    <location>
        <begin position="44"/>
        <end position="109"/>
    </location>
</feature>
<dbReference type="GO" id="GO:0003677">
    <property type="term" value="F:DNA binding"/>
    <property type="evidence" value="ECO:0007669"/>
    <property type="project" value="UniProtKB-KW"/>
</dbReference>
<dbReference type="Pfam" id="PF07282">
    <property type="entry name" value="Cas12f1-like_TNB"/>
    <property type="match status" value="1"/>
</dbReference>
<name>A0A9N9G9D0_9GLOM</name>
<evidence type="ECO:0000313" key="3">
    <source>
        <dbReference type="EMBL" id="CAG8590467.1"/>
    </source>
</evidence>
<reference evidence="3" key="1">
    <citation type="submission" date="2021-06" db="EMBL/GenBank/DDBJ databases">
        <authorList>
            <person name="Kallberg Y."/>
            <person name="Tangrot J."/>
            <person name="Rosling A."/>
        </authorList>
    </citation>
    <scope>NUCLEOTIDE SEQUENCE</scope>
    <source>
        <strain evidence="3">MT106</strain>
    </source>
</reference>